<organism evidence="1 2">
    <name type="scientific">Phyllosticta citribraziliensis</name>
    <dbReference type="NCBI Taxonomy" id="989973"/>
    <lineage>
        <taxon>Eukaryota</taxon>
        <taxon>Fungi</taxon>
        <taxon>Dikarya</taxon>
        <taxon>Ascomycota</taxon>
        <taxon>Pezizomycotina</taxon>
        <taxon>Dothideomycetes</taxon>
        <taxon>Dothideomycetes incertae sedis</taxon>
        <taxon>Botryosphaeriales</taxon>
        <taxon>Phyllostictaceae</taxon>
        <taxon>Phyllosticta</taxon>
    </lineage>
</organism>
<evidence type="ECO:0000313" key="2">
    <source>
        <dbReference type="Proteomes" id="UP001360953"/>
    </source>
</evidence>
<protein>
    <recommendedName>
        <fullName evidence="3">Secreted protein</fullName>
    </recommendedName>
</protein>
<dbReference type="RefSeq" id="XP_066656068.1">
    <property type="nucleotide sequence ID" value="XM_066800006.1"/>
</dbReference>
<proteinExistence type="predicted"/>
<dbReference type="Proteomes" id="UP001360953">
    <property type="component" value="Unassembled WGS sequence"/>
</dbReference>
<name>A0ABR1LV40_9PEZI</name>
<sequence>MTVRRSRRLLHRWRRRFRRQLLRTLLCTFVSSLRAFSFPRRVRAANRALGLPAHFLFACQCCPPFPNEIWLGVV</sequence>
<dbReference type="GeneID" id="92032912"/>
<accession>A0ABR1LV40</accession>
<keyword evidence="2" id="KW-1185">Reference proteome</keyword>
<gene>
    <name evidence="1" type="ORF">J3D65DRAFT_621809</name>
</gene>
<evidence type="ECO:0000313" key="1">
    <source>
        <dbReference type="EMBL" id="KAK7538381.1"/>
    </source>
</evidence>
<comment type="caution">
    <text evidence="1">The sequence shown here is derived from an EMBL/GenBank/DDBJ whole genome shotgun (WGS) entry which is preliminary data.</text>
</comment>
<dbReference type="EMBL" id="JBBPEH010000005">
    <property type="protein sequence ID" value="KAK7538381.1"/>
    <property type="molecule type" value="Genomic_DNA"/>
</dbReference>
<evidence type="ECO:0008006" key="3">
    <source>
        <dbReference type="Google" id="ProtNLM"/>
    </source>
</evidence>
<reference evidence="1 2" key="1">
    <citation type="submission" date="2024-04" db="EMBL/GenBank/DDBJ databases">
        <title>Phyllosticta paracitricarpa is synonymous to the EU quarantine fungus P. citricarpa based on phylogenomic analyses.</title>
        <authorList>
            <consortium name="Lawrence Berkeley National Laboratory"/>
            <person name="Van ingen-buijs V.A."/>
            <person name="Van westerhoven A.C."/>
            <person name="Haridas S."/>
            <person name="Skiadas P."/>
            <person name="Martin F."/>
            <person name="Groenewald J.Z."/>
            <person name="Crous P.W."/>
            <person name="Seidl M.F."/>
        </authorList>
    </citation>
    <scope>NUCLEOTIDE SEQUENCE [LARGE SCALE GENOMIC DNA]</scope>
    <source>
        <strain evidence="1 2">CPC 17464</strain>
    </source>
</reference>